<proteinExistence type="predicted"/>
<evidence type="ECO:0000313" key="3">
    <source>
        <dbReference type="Proteomes" id="UP000294856"/>
    </source>
</evidence>
<dbReference type="RefSeq" id="WP_067458121.1">
    <property type="nucleotide sequence ID" value="NZ_SMFR01000008.1"/>
</dbReference>
<gene>
    <name evidence="2" type="ORF">DFR71_6304</name>
</gene>
<comment type="caution">
    <text evidence="2">The sequence shown here is derived from an EMBL/GenBank/DDBJ whole genome shotgun (WGS) entry which is preliminary data.</text>
</comment>
<keyword evidence="1" id="KW-0472">Membrane</keyword>
<dbReference type="Proteomes" id="UP000294856">
    <property type="component" value="Unassembled WGS sequence"/>
</dbReference>
<organism evidence="2 3">
    <name type="scientific">Nocardia alba</name>
    <dbReference type="NCBI Taxonomy" id="225051"/>
    <lineage>
        <taxon>Bacteria</taxon>
        <taxon>Bacillati</taxon>
        <taxon>Actinomycetota</taxon>
        <taxon>Actinomycetes</taxon>
        <taxon>Mycobacteriales</taxon>
        <taxon>Nocardiaceae</taxon>
        <taxon>Nocardia</taxon>
    </lineage>
</organism>
<keyword evidence="1" id="KW-1133">Transmembrane helix</keyword>
<reference evidence="2 3" key="1">
    <citation type="submission" date="2019-03" db="EMBL/GenBank/DDBJ databases">
        <title>Genomic Encyclopedia of Type Strains, Phase IV (KMG-IV): sequencing the most valuable type-strain genomes for metagenomic binning, comparative biology and taxonomic classification.</title>
        <authorList>
            <person name="Goeker M."/>
        </authorList>
    </citation>
    <scope>NUCLEOTIDE SEQUENCE [LARGE SCALE GENOMIC DNA]</scope>
    <source>
        <strain evidence="2 3">DSM 44684</strain>
    </source>
</reference>
<evidence type="ECO:0000313" key="2">
    <source>
        <dbReference type="EMBL" id="TCJ90011.1"/>
    </source>
</evidence>
<dbReference type="AlphaFoldDB" id="A0A4R1FGN5"/>
<keyword evidence="1" id="KW-0812">Transmembrane</keyword>
<protein>
    <submittedName>
        <fullName evidence="2">Uncharacterized protein</fullName>
    </submittedName>
</protein>
<accession>A0A4R1FGN5</accession>
<feature type="transmembrane region" description="Helical" evidence="1">
    <location>
        <begin position="45"/>
        <end position="68"/>
    </location>
</feature>
<name>A0A4R1FGN5_9NOCA</name>
<sequence>MSNDPTTQEGVHIDARSLRASLRQRTTGVVLASDVFLYAVTEGHWHTGTIVVAFGAATVLLGDVALSVSRRVRNNWREAREDYRRARAMLRNGAVILPQTDPND</sequence>
<keyword evidence="3" id="KW-1185">Reference proteome</keyword>
<evidence type="ECO:0000256" key="1">
    <source>
        <dbReference type="SAM" id="Phobius"/>
    </source>
</evidence>
<dbReference type="EMBL" id="SMFR01000008">
    <property type="protein sequence ID" value="TCJ90011.1"/>
    <property type="molecule type" value="Genomic_DNA"/>
</dbReference>